<proteinExistence type="predicted"/>
<reference evidence="2 3" key="1">
    <citation type="submission" date="2022-04" db="EMBL/GenBank/DDBJ databases">
        <title>Positive selection, recombination, and allopatry shape intraspecific diversity of widespread and dominant cyanobacteria.</title>
        <authorList>
            <person name="Wei J."/>
            <person name="Shu W."/>
            <person name="Hu C."/>
        </authorList>
    </citation>
    <scope>NUCLEOTIDE SEQUENCE [LARGE SCALE GENOMIC DNA]</scope>
    <source>
        <strain evidence="2 3">DQ-A4</strain>
    </source>
</reference>
<dbReference type="SMART" id="SM00028">
    <property type="entry name" value="TPR"/>
    <property type="match status" value="2"/>
</dbReference>
<dbReference type="Gene3D" id="1.25.40.10">
    <property type="entry name" value="Tetratricopeptide repeat domain"/>
    <property type="match status" value="1"/>
</dbReference>
<dbReference type="PROSITE" id="PS51257">
    <property type="entry name" value="PROKAR_LIPOPROTEIN"/>
    <property type="match status" value="1"/>
</dbReference>
<comment type="caution">
    <text evidence="2">The sequence shown here is derived from an EMBL/GenBank/DDBJ whole genome shotgun (WGS) entry which is preliminary data.</text>
</comment>
<dbReference type="InterPro" id="IPR019734">
    <property type="entry name" value="TPR_rpt"/>
</dbReference>
<evidence type="ECO:0000313" key="3">
    <source>
        <dbReference type="Proteomes" id="UP001482513"/>
    </source>
</evidence>
<dbReference type="Pfam" id="PF13414">
    <property type="entry name" value="TPR_11"/>
    <property type="match status" value="1"/>
</dbReference>
<dbReference type="EMBL" id="JAMPKX010000019">
    <property type="protein sequence ID" value="MEP0950041.1"/>
    <property type="molecule type" value="Genomic_DNA"/>
</dbReference>
<name>A0ABV0KBV7_9CYAN</name>
<dbReference type="SUPFAM" id="SSF48452">
    <property type="entry name" value="TPR-like"/>
    <property type="match status" value="1"/>
</dbReference>
<feature type="repeat" description="TPR" evidence="1">
    <location>
        <begin position="141"/>
        <end position="174"/>
    </location>
</feature>
<protein>
    <submittedName>
        <fullName evidence="2">Tetratricopeptide repeat protein</fullName>
    </submittedName>
</protein>
<dbReference type="InterPro" id="IPR011990">
    <property type="entry name" value="TPR-like_helical_dom_sf"/>
</dbReference>
<gene>
    <name evidence="2" type="ORF">NC992_24425</name>
</gene>
<accession>A0ABV0KBV7</accession>
<dbReference type="Proteomes" id="UP001482513">
    <property type="component" value="Unassembled WGS sequence"/>
</dbReference>
<evidence type="ECO:0000313" key="2">
    <source>
        <dbReference type="EMBL" id="MEP0950041.1"/>
    </source>
</evidence>
<dbReference type="RefSeq" id="WP_190707534.1">
    <property type="nucleotide sequence ID" value="NZ_JAMPKX010000019.1"/>
</dbReference>
<keyword evidence="3" id="KW-1185">Reference proteome</keyword>
<evidence type="ECO:0000256" key="1">
    <source>
        <dbReference type="PROSITE-ProRule" id="PRU00339"/>
    </source>
</evidence>
<dbReference type="PROSITE" id="PS50005">
    <property type="entry name" value="TPR"/>
    <property type="match status" value="1"/>
</dbReference>
<organism evidence="2 3">
    <name type="scientific">Leptolyngbya subtilissima DQ-A4</name>
    <dbReference type="NCBI Taxonomy" id="2933933"/>
    <lineage>
        <taxon>Bacteria</taxon>
        <taxon>Bacillati</taxon>
        <taxon>Cyanobacteriota</taxon>
        <taxon>Cyanophyceae</taxon>
        <taxon>Leptolyngbyales</taxon>
        <taxon>Leptolyngbyaceae</taxon>
        <taxon>Leptolyngbya group</taxon>
        <taxon>Leptolyngbya</taxon>
    </lineage>
</organism>
<keyword evidence="1" id="KW-0802">TPR repeat</keyword>
<sequence length="230" mass="25246">MIRHIALAACLLTAGCGSLTSTVPESPAEVVEAVEAPVEQTDYLALGKQQGYEAAVAAQNATDNQWYEVSQKWDLAVRTLGQVPADNPNYATAQAKITEYNANRDVAAARHWAYQAEAPPAETPQTINPEPSPQSEEMTAEDYYQQGVDRYVSEQDSQGAVESFTKAIELDPNHTLAYYNRGVAKLRLDDPEGAKADLTKAREIYASRGDENGVYQAEDRLQQIKEKHGI</sequence>